<keyword evidence="4" id="KW-0145">Chemotaxis</keyword>
<comment type="similarity">
    <text evidence="10">Belongs to the methyl-accepting chemotaxis (MCP) protein family.</text>
</comment>
<dbReference type="AlphaFoldDB" id="A0A1N6VTT4"/>
<evidence type="ECO:0000313" key="16">
    <source>
        <dbReference type="Proteomes" id="UP000185841"/>
    </source>
</evidence>
<dbReference type="Gene3D" id="3.30.450.20">
    <property type="entry name" value="PAS domain"/>
    <property type="match status" value="1"/>
</dbReference>
<dbReference type="SMART" id="SM00283">
    <property type="entry name" value="MA"/>
    <property type="match status" value="1"/>
</dbReference>
<dbReference type="PANTHER" id="PTHR32089">
    <property type="entry name" value="METHYL-ACCEPTING CHEMOTAXIS PROTEIN MCPB"/>
    <property type="match status" value="1"/>
</dbReference>
<reference evidence="15 16" key="1">
    <citation type="submission" date="2017-01" db="EMBL/GenBank/DDBJ databases">
        <authorList>
            <person name="Mah S.A."/>
            <person name="Swanson W.J."/>
            <person name="Moy G.W."/>
            <person name="Vacquier V.D."/>
        </authorList>
    </citation>
    <scope>NUCLEOTIDE SEQUENCE [LARGE SCALE GENOMIC DNA]</scope>
    <source>
        <strain evidence="15 16">RU36E</strain>
    </source>
</reference>
<dbReference type="InterPro" id="IPR000014">
    <property type="entry name" value="PAS"/>
</dbReference>
<feature type="domain" description="PAS" evidence="14">
    <location>
        <begin position="24"/>
        <end position="79"/>
    </location>
</feature>
<dbReference type="PANTHER" id="PTHR32089:SF74">
    <property type="entry name" value="METHYL-ACCEPTING CHEMOTAXIS PROTEIN AER"/>
    <property type="match status" value="1"/>
</dbReference>
<dbReference type="GO" id="GO:0052131">
    <property type="term" value="P:positive aerotaxis"/>
    <property type="evidence" value="ECO:0007669"/>
    <property type="project" value="UniProtKB-ARBA"/>
</dbReference>
<evidence type="ECO:0000259" key="13">
    <source>
        <dbReference type="PROSITE" id="PS50111"/>
    </source>
</evidence>
<dbReference type="InterPro" id="IPR035965">
    <property type="entry name" value="PAS-like_dom_sf"/>
</dbReference>
<dbReference type="SUPFAM" id="SSF55785">
    <property type="entry name" value="PYP-like sensor domain (PAS domain)"/>
    <property type="match status" value="1"/>
</dbReference>
<evidence type="ECO:0000256" key="11">
    <source>
        <dbReference type="PROSITE-ProRule" id="PRU00284"/>
    </source>
</evidence>
<dbReference type="PRINTS" id="PR00260">
    <property type="entry name" value="CHEMTRNSDUCR"/>
</dbReference>
<dbReference type="Pfam" id="PF00015">
    <property type="entry name" value="MCPsignal"/>
    <property type="match status" value="1"/>
</dbReference>
<evidence type="ECO:0000256" key="3">
    <source>
        <dbReference type="ARBA" id="ARBA00022481"/>
    </source>
</evidence>
<dbReference type="PROSITE" id="PS50112">
    <property type="entry name" value="PAS"/>
    <property type="match status" value="1"/>
</dbReference>
<keyword evidence="6 12" id="KW-0812">Transmembrane</keyword>
<keyword evidence="5" id="KW-0997">Cell inner membrane</keyword>
<keyword evidence="8 12" id="KW-0472">Membrane</keyword>
<evidence type="ECO:0000256" key="4">
    <source>
        <dbReference type="ARBA" id="ARBA00022500"/>
    </source>
</evidence>
<gene>
    <name evidence="15" type="ORF">SAMN05878282_108135</name>
</gene>
<name>A0A1N6VTT4_AQUAC</name>
<evidence type="ECO:0000256" key="10">
    <source>
        <dbReference type="ARBA" id="ARBA00029447"/>
    </source>
</evidence>
<proteinExistence type="inferred from homology"/>
<evidence type="ECO:0000256" key="8">
    <source>
        <dbReference type="ARBA" id="ARBA00023136"/>
    </source>
</evidence>
<evidence type="ECO:0000256" key="7">
    <source>
        <dbReference type="ARBA" id="ARBA00022989"/>
    </source>
</evidence>
<comment type="subcellular location">
    <subcellularLocation>
        <location evidence="1">Cell inner membrane</location>
        <topology evidence="1">Multi-pass membrane protein</topology>
    </subcellularLocation>
</comment>
<evidence type="ECO:0000256" key="6">
    <source>
        <dbReference type="ARBA" id="ARBA00022692"/>
    </source>
</evidence>
<dbReference type="CDD" id="cd11386">
    <property type="entry name" value="MCP_signal"/>
    <property type="match status" value="1"/>
</dbReference>
<dbReference type="Gene3D" id="1.10.287.950">
    <property type="entry name" value="Methyl-accepting chemotaxis protein"/>
    <property type="match status" value="1"/>
</dbReference>
<keyword evidence="9 11" id="KW-0807">Transducer</keyword>
<dbReference type="SMART" id="SM00091">
    <property type="entry name" value="PAS"/>
    <property type="match status" value="1"/>
</dbReference>
<keyword evidence="7 12" id="KW-1133">Transmembrane helix</keyword>
<evidence type="ECO:0000256" key="2">
    <source>
        <dbReference type="ARBA" id="ARBA00022475"/>
    </source>
</evidence>
<dbReference type="InterPro" id="IPR013655">
    <property type="entry name" value="PAS_fold_3"/>
</dbReference>
<dbReference type="Proteomes" id="UP000185841">
    <property type="component" value="Unassembled WGS sequence"/>
</dbReference>
<dbReference type="SUPFAM" id="SSF58104">
    <property type="entry name" value="Methyl-accepting chemotaxis protein (MCP) signaling domain"/>
    <property type="match status" value="1"/>
</dbReference>
<protein>
    <submittedName>
        <fullName evidence="15">Methyl-accepting chemotaxis sensory transducer with Pas/Pac sensor</fullName>
    </submittedName>
</protein>
<dbReference type="GO" id="GO:0005886">
    <property type="term" value="C:plasma membrane"/>
    <property type="evidence" value="ECO:0007669"/>
    <property type="project" value="UniProtKB-SubCell"/>
</dbReference>
<keyword evidence="3" id="KW-0488">Methylation</keyword>
<dbReference type="InterPro" id="IPR004089">
    <property type="entry name" value="MCPsignal_dom"/>
</dbReference>
<evidence type="ECO:0000256" key="5">
    <source>
        <dbReference type="ARBA" id="ARBA00022519"/>
    </source>
</evidence>
<feature type="domain" description="Methyl-accepting transducer" evidence="13">
    <location>
        <begin position="252"/>
        <end position="488"/>
    </location>
</feature>
<feature type="transmembrane region" description="Helical" evidence="12">
    <location>
        <begin position="153"/>
        <end position="170"/>
    </location>
</feature>
<dbReference type="GO" id="GO:0007165">
    <property type="term" value="P:signal transduction"/>
    <property type="evidence" value="ECO:0007669"/>
    <property type="project" value="UniProtKB-KW"/>
</dbReference>
<dbReference type="Pfam" id="PF08447">
    <property type="entry name" value="PAS_3"/>
    <property type="match status" value="1"/>
</dbReference>
<organism evidence="15 16">
    <name type="scientific">Aquipseudomonas alcaligenes</name>
    <name type="common">Pseudomonas alcaligenes</name>
    <dbReference type="NCBI Taxonomy" id="43263"/>
    <lineage>
        <taxon>Bacteria</taxon>
        <taxon>Pseudomonadati</taxon>
        <taxon>Pseudomonadota</taxon>
        <taxon>Gammaproteobacteria</taxon>
        <taxon>Pseudomonadales</taxon>
        <taxon>Pseudomonadaceae</taxon>
        <taxon>Aquipseudomonas</taxon>
    </lineage>
</organism>
<sequence>MQSMKMSRPVTNVEQTFAHDQRLISATDAAGNITYCNSEFVRISGYTEQELLGSPHNLVRHPDMPAAVFAVMWRYLRAGKSWMGVVKNRCKNGDYYWVSAYVTPILDNGRVVGYESVRVKPTREQVARAQSLYDRIREGQNPIPTTRRLAHHARSFALPLAASALAIAAIGTSTPWIAGALTATLILGVGLCSRLQLESTLSRIVGKNPNAFADPISAQVYSEAQGPAAQLDMLLISEDARLRTALTRLSDLASRVAESAANASNLSSQTERALLAQRAETDLTAATMTEMAASIAEVAGNVQQTASEAQAASTLAEQGDRVAESTLGAIESLATTVTKIGSAVDTLAGETQQIMSAAEIIQSIAEQTNLLALNAAIEAARAGEQGRGFAVVADEVRSLASKTRESTQQIQCVIQTLKAGADEAVSVARLGMHEADSGLQQVVNTRGALQGIRQAVDRIGAMSLQMAAASEQQALVSEDISQQTNNVAATMEQTADNARSTVSRAVELEQVAADLRALVERFNR</sequence>
<dbReference type="NCBIfam" id="TIGR00229">
    <property type="entry name" value="sensory_box"/>
    <property type="match status" value="1"/>
</dbReference>
<dbReference type="InterPro" id="IPR004090">
    <property type="entry name" value="Chemotax_Me-accpt_rcpt"/>
</dbReference>
<dbReference type="FunFam" id="3.30.450.20:FF:000046">
    <property type="entry name" value="Aerotaxis sensor receptor"/>
    <property type="match status" value="1"/>
</dbReference>
<evidence type="ECO:0000313" key="15">
    <source>
        <dbReference type="EMBL" id="SIQ81178.1"/>
    </source>
</evidence>
<dbReference type="PROSITE" id="PS50111">
    <property type="entry name" value="CHEMOTAXIS_TRANSDUC_2"/>
    <property type="match status" value="1"/>
</dbReference>
<dbReference type="CDD" id="cd00130">
    <property type="entry name" value="PAS"/>
    <property type="match status" value="1"/>
</dbReference>
<evidence type="ECO:0000256" key="1">
    <source>
        <dbReference type="ARBA" id="ARBA00004429"/>
    </source>
</evidence>
<accession>A0A1N6VTT4</accession>
<dbReference type="GO" id="GO:0004888">
    <property type="term" value="F:transmembrane signaling receptor activity"/>
    <property type="evidence" value="ECO:0007669"/>
    <property type="project" value="InterPro"/>
</dbReference>
<dbReference type="EMBL" id="FTMP01000008">
    <property type="protein sequence ID" value="SIQ81178.1"/>
    <property type="molecule type" value="Genomic_DNA"/>
</dbReference>
<evidence type="ECO:0000256" key="9">
    <source>
        <dbReference type="ARBA" id="ARBA00023224"/>
    </source>
</evidence>
<evidence type="ECO:0000256" key="12">
    <source>
        <dbReference type="SAM" id="Phobius"/>
    </source>
</evidence>
<evidence type="ECO:0000259" key="14">
    <source>
        <dbReference type="PROSITE" id="PS50112"/>
    </source>
</evidence>
<dbReference type="FunFam" id="1.10.287.950:FF:000001">
    <property type="entry name" value="Methyl-accepting chemotaxis sensory transducer"/>
    <property type="match status" value="1"/>
</dbReference>
<keyword evidence="2" id="KW-1003">Cell membrane</keyword>